<dbReference type="InterPro" id="IPR014004">
    <property type="entry name" value="Transpt-assoc_nodulatn_dom_bac"/>
</dbReference>
<comment type="caution">
    <text evidence="3">The sequence shown here is derived from an EMBL/GenBank/DDBJ whole genome shotgun (WGS) entry which is preliminary data.</text>
</comment>
<dbReference type="SMART" id="SM00749">
    <property type="entry name" value="BON"/>
    <property type="match status" value="2"/>
</dbReference>
<dbReference type="AlphaFoldDB" id="A0A318J8M8"/>
<dbReference type="Pfam" id="PF04972">
    <property type="entry name" value="BON"/>
    <property type="match status" value="2"/>
</dbReference>
<organism evidence="3 4">
    <name type="scientific">Undibacterium pigrum</name>
    <dbReference type="NCBI Taxonomy" id="401470"/>
    <lineage>
        <taxon>Bacteria</taxon>
        <taxon>Pseudomonadati</taxon>
        <taxon>Pseudomonadota</taxon>
        <taxon>Betaproteobacteria</taxon>
        <taxon>Burkholderiales</taxon>
        <taxon>Oxalobacteraceae</taxon>
        <taxon>Undibacterium</taxon>
    </lineage>
</organism>
<reference evidence="3 4" key="1">
    <citation type="submission" date="2018-05" db="EMBL/GenBank/DDBJ databases">
        <title>Genomic Encyclopedia of Type Strains, Phase IV (KMG-IV): sequencing the most valuable type-strain genomes for metagenomic binning, comparative biology and taxonomic classification.</title>
        <authorList>
            <person name="Goeker M."/>
        </authorList>
    </citation>
    <scope>NUCLEOTIDE SEQUENCE [LARGE SCALE GENOMIC DNA]</scope>
    <source>
        <strain evidence="3 4">DSM 19792</strain>
    </source>
</reference>
<dbReference type="Proteomes" id="UP000247792">
    <property type="component" value="Unassembled WGS sequence"/>
</dbReference>
<evidence type="ECO:0000259" key="2">
    <source>
        <dbReference type="PROSITE" id="PS50914"/>
    </source>
</evidence>
<feature type="signal peptide" evidence="1">
    <location>
        <begin position="1"/>
        <end position="23"/>
    </location>
</feature>
<name>A0A318J8M8_9BURK</name>
<keyword evidence="1" id="KW-0732">Signal</keyword>
<gene>
    <name evidence="3" type="ORF">DFR42_103309</name>
</gene>
<dbReference type="InterPro" id="IPR051686">
    <property type="entry name" value="Lipoprotein_DolP"/>
</dbReference>
<proteinExistence type="predicted"/>
<feature type="chain" id="PRO_5016301943" evidence="1">
    <location>
        <begin position="24"/>
        <end position="191"/>
    </location>
</feature>
<dbReference type="InterPro" id="IPR007055">
    <property type="entry name" value="BON_dom"/>
</dbReference>
<evidence type="ECO:0000313" key="4">
    <source>
        <dbReference type="Proteomes" id="UP000247792"/>
    </source>
</evidence>
<dbReference type="EMBL" id="QJKB01000003">
    <property type="protein sequence ID" value="PXX44040.1"/>
    <property type="molecule type" value="Genomic_DNA"/>
</dbReference>
<feature type="domain" description="BON" evidence="2">
    <location>
        <begin position="45"/>
        <end position="113"/>
    </location>
</feature>
<keyword evidence="4" id="KW-1185">Reference proteome</keyword>
<dbReference type="PANTHER" id="PTHR34606">
    <property type="entry name" value="BON DOMAIN-CONTAINING PROTEIN"/>
    <property type="match status" value="1"/>
</dbReference>
<dbReference type="PROSITE" id="PS50914">
    <property type="entry name" value="BON"/>
    <property type="match status" value="2"/>
</dbReference>
<protein>
    <submittedName>
        <fullName evidence="3">Hyperosmotically inducible protein</fullName>
    </submittedName>
</protein>
<dbReference type="Gene3D" id="3.30.1340.30">
    <property type="match status" value="2"/>
</dbReference>
<accession>A0A318J8M8</accession>
<feature type="domain" description="BON" evidence="2">
    <location>
        <begin position="123"/>
        <end position="191"/>
    </location>
</feature>
<dbReference type="OrthoDB" id="8560732at2"/>
<evidence type="ECO:0000313" key="3">
    <source>
        <dbReference type="EMBL" id="PXX44040.1"/>
    </source>
</evidence>
<evidence type="ECO:0000256" key="1">
    <source>
        <dbReference type="SAM" id="SignalP"/>
    </source>
</evidence>
<sequence>MNYLLRKKVIIPLLSVSLLLPLAACNKGVDTNGPNAATTIGTEIDDSVITTKVKSAMMGDDLIKSVDVKVETRKGEVLISGFADNQVQIDRSSAVALGVEGVKKVDNKLVLKEGKQTVGNKIDDSVITAGVKTAMLDDVQMKSMDIAVVTRKGEVQLSGFVDSDLQATHAAEVAKRVSGVQNVINNLKVKK</sequence>
<dbReference type="RefSeq" id="WP_110255296.1">
    <property type="nucleotide sequence ID" value="NZ_QJKB01000003.1"/>
</dbReference>
<dbReference type="PANTHER" id="PTHR34606:SF15">
    <property type="entry name" value="BON DOMAIN-CONTAINING PROTEIN"/>
    <property type="match status" value="1"/>
</dbReference>